<dbReference type="EMBL" id="JAVDQF010000001">
    <property type="protein sequence ID" value="MDR6267880.1"/>
    <property type="molecule type" value="Genomic_DNA"/>
</dbReference>
<evidence type="ECO:0000256" key="4">
    <source>
        <dbReference type="SAM" id="MobiDB-lite"/>
    </source>
</evidence>
<sequence>MAASKRDARESKKRVAQMEAKRVLREAQSKRRRRDNVVGAVAAVLLIALAVVLQLTVFANNPTSEQYAAAQNGLNSSASASASATPSVSLPPVPNPSVAAGKTFTGTLTLNQQPLGVELNGTAAPQAAAVFKTLADANYFNQKPCHRLTTGDFAVLQCGALDIDGKSDPTFKWGPIENAPADNIYPAGTVAVARVGNDANSNGTQFFITYKDTTIPADSAGGYTVVGKVTSGLDVISQIAAGGVQGGASDGKPSTPVTIDSFTLN</sequence>
<keyword evidence="3 6" id="KW-0413">Isomerase</keyword>
<keyword evidence="7" id="KW-1185">Reference proteome</keyword>
<comment type="caution">
    <text evidence="6">The sequence shown here is derived from an EMBL/GenBank/DDBJ whole genome shotgun (WGS) entry which is preliminary data.</text>
</comment>
<protein>
    <recommendedName>
        <fullName evidence="1">peptidylprolyl isomerase</fullName>
        <ecNumber evidence="1">5.2.1.8</ecNumber>
    </recommendedName>
</protein>
<evidence type="ECO:0000313" key="7">
    <source>
        <dbReference type="Proteomes" id="UP001185069"/>
    </source>
</evidence>
<dbReference type="GO" id="GO:0003755">
    <property type="term" value="F:peptidyl-prolyl cis-trans isomerase activity"/>
    <property type="evidence" value="ECO:0007669"/>
    <property type="project" value="UniProtKB-EC"/>
</dbReference>
<dbReference type="PANTHER" id="PTHR43246">
    <property type="entry name" value="PEPTIDYL-PROLYL CIS-TRANS ISOMERASE CYP38, CHLOROPLASTIC"/>
    <property type="match status" value="1"/>
</dbReference>
<name>A0ABU1J6X9_9MICC</name>
<dbReference type="InterPro" id="IPR029000">
    <property type="entry name" value="Cyclophilin-like_dom_sf"/>
</dbReference>
<dbReference type="Gene3D" id="2.40.100.10">
    <property type="entry name" value="Cyclophilin-like"/>
    <property type="match status" value="1"/>
</dbReference>
<feature type="region of interest" description="Disordered" evidence="4">
    <location>
        <begin position="244"/>
        <end position="265"/>
    </location>
</feature>
<dbReference type="Pfam" id="PF00160">
    <property type="entry name" value="Pro_isomerase"/>
    <property type="match status" value="1"/>
</dbReference>
<dbReference type="SUPFAM" id="SSF50891">
    <property type="entry name" value="Cyclophilin-like"/>
    <property type="match status" value="1"/>
</dbReference>
<feature type="region of interest" description="Disordered" evidence="4">
    <location>
        <begin position="1"/>
        <end position="31"/>
    </location>
</feature>
<evidence type="ECO:0000259" key="5">
    <source>
        <dbReference type="PROSITE" id="PS50072"/>
    </source>
</evidence>
<evidence type="ECO:0000256" key="1">
    <source>
        <dbReference type="ARBA" id="ARBA00013194"/>
    </source>
</evidence>
<feature type="compositionally biased region" description="Polar residues" evidence="4">
    <location>
        <begin position="255"/>
        <end position="265"/>
    </location>
</feature>
<dbReference type="Proteomes" id="UP001185069">
    <property type="component" value="Unassembled WGS sequence"/>
</dbReference>
<keyword evidence="2" id="KW-0697">Rotamase</keyword>
<feature type="domain" description="PPIase cyclophilin-type" evidence="5">
    <location>
        <begin position="115"/>
        <end position="264"/>
    </location>
</feature>
<dbReference type="InterPro" id="IPR044665">
    <property type="entry name" value="E_coli_cyclophilin_A-like"/>
</dbReference>
<dbReference type="InterPro" id="IPR002130">
    <property type="entry name" value="Cyclophilin-type_PPIase_dom"/>
</dbReference>
<dbReference type="RefSeq" id="WP_296361854.1">
    <property type="nucleotide sequence ID" value="NZ_BAAAHY010000006.1"/>
</dbReference>
<dbReference type="PROSITE" id="PS50072">
    <property type="entry name" value="CSA_PPIASE_2"/>
    <property type="match status" value="1"/>
</dbReference>
<feature type="compositionally biased region" description="Basic and acidic residues" evidence="4">
    <location>
        <begin position="1"/>
        <end position="10"/>
    </location>
</feature>
<evidence type="ECO:0000256" key="3">
    <source>
        <dbReference type="ARBA" id="ARBA00023235"/>
    </source>
</evidence>
<feature type="compositionally biased region" description="Basic and acidic residues" evidence="4">
    <location>
        <begin position="19"/>
        <end position="29"/>
    </location>
</feature>
<proteinExistence type="predicted"/>
<evidence type="ECO:0000313" key="6">
    <source>
        <dbReference type="EMBL" id="MDR6267880.1"/>
    </source>
</evidence>
<reference evidence="6 7" key="1">
    <citation type="submission" date="2023-07" db="EMBL/GenBank/DDBJ databases">
        <title>Sequencing the genomes of 1000 actinobacteria strains.</title>
        <authorList>
            <person name="Klenk H.-P."/>
        </authorList>
    </citation>
    <scope>NUCLEOTIDE SEQUENCE [LARGE SCALE GENOMIC DNA]</scope>
    <source>
        <strain evidence="6 7">DSM 14555</strain>
    </source>
</reference>
<evidence type="ECO:0000256" key="2">
    <source>
        <dbReference type="ARBA" id="ARBA00023110"/>
    </source>
</evidence>
<gene>
    <name evidence="6" type="ORF">JOE69_000118</name>
</gene>
<dbReference type="EC" id="5.2.1.8" evidence="1"/>
<accession>A0ABU1J6X9</accession>
<organism evidence="6 7">
    <name type="scientific">Arthrobacter russicus</name>
    <dbReference type="NCBI Taxonomy" id="172040"/>
    <lineage>
        <taxon>Bacteria</taxon>
        <taxon>Bacillati</taxon>
        <taxon>Actinomycetota</taxon>
        <taxon>Actinomycetes</taxon>
        <taxon>Micrococcales</taxon>
        <taxon>Micrococcaceae</taxon>
        <taxon>Arthrobacter</taxon>
    </lineage>
</organism>